<reference evidence="6 7" key="2">
    <citation type="journal article" date="2007" name="BMC Biol.">
        <title>A 100%-complete sequence reveals unusually simple genomic features in the hot-spring red alga Cyanidioschyzon merolae.</title>
        <authorList>
            <person name="Nozaki H."/>
            <person name="Takano H."/>
            <person name="Misumi O."/>
            <person name="Terasawa K."/>
            <person name="Matsuzaki M."/>
            <person name="Maruyama S."/>
            <person name="Nishida K."/>
            <person name="Yagisawa F."/>
            <person name="Yoshida Y."/>
            <person name="Fujiwara T."/>
            <person name="Takio S."/>
            <person name="Tamura K."/>
            <person name="Chung S.J."/>
            <person name="Nakamura S."/>
            <person name="Kuroiwa H."/>
            <person name="Tanaka K."/>
            <person name="Sato N."/>
            <person name="Kuroiwa T."/>
        </authorList>
    </citation>
    <scope>NUCLEOTIDE SEQUENCE [LARGE SCALE GENOMIC DNA]</scope>
    <source>
        <strain evidence="6 7">10D</strain>
    </source>
</reference>
<dbReference type="KEGG" id="cme:CYME_CMI248C"/>
<comment type="similarity">
    <text evidence="2">Belongs to the PsbU family.</text>
</comment>
<dbReference type="Gene3D" id="1.10.150.320">
    <property type="entry name" value="Photosystem II 12 kDa extrinsic protein"/>
    <property type="match status" value="1"/>
</dbReference>
<dbReference type="AlphaFoldDB" id="M1V7V9"/>
<proteinExistence type="inferred from homology"/>
<dbReference type="Proteomes" id="UP000007014">
    <property type="component" value="Chromosome 9"/>
</dbReference>
<evidence type="ECO:0000256" key="3">
    <source>
        <dbReference type="ARBA" id="ARBA00023078"/>
    </source>
</evidence>
<keyword evidence="7" id="KW-1185">Reference proteome</keyword>
<evidence type="ECO:0000256" key="5">
    <source>
        <dbReference type="ARBA" id="ARBA00043089"/>
    </source>
</evidence>
<dbReference type="EMBL" id="AP006491">
    <property type="protein sequence ID" value="BAM80114.1"/>
    <property type="molecule type" value="Genomic_DNA"/>
</dbReference>
<evidence type="ECO:0000313" key="6">
    <source>
        <dbReference type="EMBL" id="BAM80114.1"/>
    </source>
</evidence>
<comment type="subcellular location">
    <subcellularLocation>
        <location evidence="1">Membrane</location>
        <topology evidence="1">Peripheral membrane protein</topology>
    </subcellularLocation>
</comment>
<dbReference type="GO" id="GO:0009523">
    <property type="term" value="C:photosystem II"/>
    <property type="evidence" value="ECO:0007669"/>
    <property type="project" value="InterPro"/>
</dbReference>
<dbReference type="SUPFAM" id="SSF81585">
    <property type="entry name" value="PsbU/PolX domain-like"/>
    <property type="match status" value="1"/>
</dbReference>
<evidence type="ECO:0000313" key="7">
    <source>
        <dbReference type="Proteomes" id="UP000007014"/>
    </source>
</evidence>
<dbReference type="NCBIfam" id="NF002708">
    <property type="entry name" value="PRK02515.1"/>
    <property type="match status" value="1"/>
</dbReference>
<organism evidence="6 7">
    <name type="scientific">Cyanidioschyzon merolae (strain NIES-3377 / 10D)</name>
    <name type="common">Unicellular red alga</name>
    <dbReference type="NCBI Taxonomy" id="280699"/>
    <lineage>
        <taxon>Eukaryota</taxon>
        <taxon>Rhodophyta</taxon>
        <taxon>Bangiophyceae</taxon>
        <taxon>Cyanidiales</taxon>
        <taxon>Cyanidiaceae</taxon>
        <taxon>Cyanidioschyzon</taxon>
    </lineage>
</organism>
<dbReference type="OMA" id="ANIRVYA"/>
<protein>
    <recommendedName>
        <fullName evidence="5">Photosystem II 12 kDa extrinsic protein</fullName>
    </recommendedName>
</protein>
<dbReference type="Gramene" id="CMI248CT">
    <property type="protein sequence ID" value="CMI248CT"/>
    <property type="gene ID" value="CMI248C"/>
</dbReference>
<name>M1V7V9_CYAM1</name>
<dbReference type="STRING" id="280699.M1V7V9"/>
<dbReference type="PROSITE" id="PS51318">
    <property type="entry name" value="TAT"/>
    <property type="match status" value="1"/>
</dbReference>
<keyword evidence="4" id="KW-0472">Membrane</keyword>
<dbReference type="GO" id="GO:0042549">
    <property type="term" value="P:photosystem II stabilization"/>
    <property type="evidence" value="ECO:0007669"/>
    <property type="project" value="InterPro"/>
</dbReference>
<dbReference type="GO" id="GO:0015979">
    <property type="term" value="P:photosynthesis"/>
    <property type="evidence" value="ECO:0007669"/>
    <property type="project" value="InterPro"/>
</dbReference>
<dbReference type="eggNOG" id="ENOG502S50I">
    <property type="taxonomic scope" value="Eukaryota"/>
</dbReference>
<accession>M1V7V9</accession>
<gene>
    <name evidence="6" type="ORF">CYME_CMI248C</name>
</gene>
<evidence type="ECO:0000256" key="4">
    <source>
        <dbReference type="ARBA" id="ARBA00023136"/>
    </source>
</evidence>
<reference evidence="6 7" key="1">
    <citation type="journal article" date="2004" name="Nature">
        <title>Genome sequence of the ultrasmall unicellular red alga Cyanidioschyzon merolae 10D.</title>
        <authorList>
            <person name="Matsuzaki M."/>
            <person name="Misumi O."/>
            <person name="Shin-i T."/>
            <person name="Maruyama S."/>
            <person name="Takahara M."/>
            <person name="Miyagishima S."/>
            <person name="Mori T."/>
            <person name="Nishida K."/>
            <person name="Yagisawa F."/>
            <person name="Nishida K."/>
            <person name="Yoshida Y."/>
            <person name="Nishimura Y."/>
            <person name="Nakao S."/>
            <person name="Kobayashi T."/>
            <person name="Momoyama Y."/>
            <person name="Higashiyama T."/>
            <person name="Minoda A."/>
            <person name="Sano M."/>
            <person name="Nomoto H."/>
            <person name="Oishi K."/>
            <person name="Hayashi H."/>
            <person name="Ohta F."/>
            <person name="Nishizaka S."/>
            <person name="Haga S."/>
            <person name="Miura S."/>
            <person name="Morishita T."/>
            <person name="Kabeya Y."/>
            <person name="Terasawa K."/>
            <person name="Suzuki Y."/>
            <person name="Ishii Y."/>
            <person name="Asakawa S."/>
            <person name="Takano H."/>
            <person name="Ohta N."/>
            <person name="Kuroiwa H."/>
            <person name="Tanaka K."/>
            <person name="Shimizu N."/>
            <person name="Sugano S."/>
            <person name="Sato N."/>
            <person name="Nozaki H."/>
            <person name="Ogasawara N."/>
            <person name="Kohara Y."/>
            <person name="Kuroiwa T."/>
        </authorList>
    </citation>
    <scope>NUCLEOTIDE SEQUENCE [LARGE SCALE GENOMIC DNA]</scope>
    <source>
        <strain evidence="6 7">10D</strain>
    </source>
</reference>
<dbReference type="InterPro" id="IPR010527">
    <property type="entry name" value="PSII_PsbU"/>
</dbReference>
<evidence type="ECO:0000256" key="2">
    <source>
        <dbReference type="ARBA" id="ARBA00010827"/>
    </source>
</evidence>
<sequence length="154" mass="16838">MAFISTPFAKVSAKRASVSANRRALCMRSDADPVVSRRALLSGALAVAVAAAMARARPANARIDYEGVGYLGGSDKVDVNNANVRAYRRFPGLYPTAAKKIVQGGPYNSPEDILKNPELTERDKEVIKQYMDRFVALPPAPEYFTDRVNNGIYK</sequence>
<keyword evidence="3" id="KW-0793">Thylakoid</keyword>
<dbReference type="OrthoDB" id="203347at2759"/>
<dbReference type="GeneID" id="16993699"/>
<dbReference type="GO" id="GO:0019898">
    <property type="term" value="C:extrinsic component of membrane"/>
    <property type="evidence" value="ECO:0007669"/>
    <property type="project" value="InterPro"/>
</dbReference>
<dbReference type="RefSeq" id="XP_005536400.1">
    <property type="nucleotide sequence ID" value="XM_005536343.1"/>
</dbReference>
<dbReference type="InterPro" id="IPR006311">
    <property type="entry name" value="TAT_signal"/>
</dbReference>
<dbReference type="HOGENOM" id="CLU_141240_0_0_1"/>
<dbReference type="Pfam" id="PF06514">
    <property type="entry name" value="PsbU"/>
    <property type="match status" value="1"/>
</dbReference>
<evidence type="ECO:0000256" key="1">
    <source>
        <dbReference type="ARBA" id="ARBA00004170"/>
    </source>
</evidence>